<evidence type="ECO:0000259" key="6">
    <source>
        <dbReference type="PROSITE" id="PS50054"/>
    </source>
</evidence>
<dbReference type="InterPro" id="IPR020422">
    <property type="entry name" value="TYR_PHOSPHATASE_DUAL_dom"/>
</dbReference>
<evidence type="ECO:0000256" key="2">
    <source>
        <dbReference type="ARBA" id="ARBA00013064"/>
    </source>
</evidence>
<dbReference type="PROSITE" id="PS50056">
    <property type="entry name" value="TYR_PHOSPHATASE_2"/>
    <property type="match status" value="1"/>
</dbReference>
<feature type="active site" description="Phosphocysteine intermediate" evidence="5">
    <location>
        <position position="92"/>
    </location>
</feature>
<dbReference type="PhylomeDB" id="Q9XXK8"/>
<dbReference type="GeneID" id="177903"/>
<accession>Q9XXK8</accession>
<dbReference type="PIR" id="T19418">
    <property type="entry name" value="T19418"/>
</dbReference>
<evidence type="ECO:0000313" key="8">
    <source>
        <dbReference type="EMBL" id="CAA18771.1"/>
    </source>
</evidence>
<keyword evidence="9" id="KW-1185">Reference proteome</keyword>
<evidence type="ECO:0000256" key="1">
    <source>
        <dbReference type="ARBA" id="ARBA00008601"/>
    </source>
</evidence>
<dbReference type="RefSeq" id="NP_501870.1">
    <property type="nucleotide sequence ID" value="NM_069469.7"/>
</dbReference>
<dbReference type="GO" id="GO:0005634">
    <property type="term" value="C:nucleus"/>
    <property type="evidence" value="ECO:0000318"/>
    <property type="project" value="GO_Central"/>
</dbReference>
<sequence>MWKITENLYLAQLPMIVGPTSKQEFSKNDIKRVLTLTTEPISEKQKIGGVDYKFLHLLDMPDEPILDNAILETAVLYINEGVEKEENVGVHCLAAVSRSVSICAAYLMYKNQWPVEKALKMIESVRKTIGPNAGFLAQLKIWERSGMSFSADQYKNLKIDIPGITCVDSKTIWRQPVIDDQTKVRFKCRQCRKVIFNSDNIVHPLAEACQKYLIEPMAWLNVSGATCSVSHTCGAKLGTFIASGSKCNGCNKFVRQWIFINRTKLDKVEIAT</sequence>
<protein>
    <recommendedName>
        <fullName evidence="2">protein-tyrosine-phosphatase</fullName>
        <ecNumber evidence="2">3.1.3.48</ecNumber>
    </recommendedName>
</protein>
<dbReference type="Proteomes" id="UP000001940">
    <property type="component" value="Chromosome IV"/>
</dbReference>
<dbReference type="InterPro" id="IPR000340">
    <property type="entry name" value="Dual-sp_phosphatase_cat-dom"/>
</dbReference>
<dbReference type="PeptideAtlas" id="Q9XXK8"/>
<dbReference type="PROSITE" id="PS50054">
    <property type="entry name" value="TYR_PHOSPHATASE_DUAL"/>
    <property type="match status" value="1"/>
</dbReference>
<keyword evidence="3" id="KW-0378">Hydrolase</keyword>
<dbReference type="CDD" id="cd14498">
    <property type="entry name" value="DSP"/>
    <property type="match status" value="1"/>
</dbReference>
<dbReference type="eggNOG" id="KOG1716">
    <property type="taxonomic scope" value="Eukaryota"/>
</dbReference>
<dbReference type="OMA" id="MWKITEN"/>
<name>Q9XXK8_CAEEL</name>
<dbReference type="STRING" id="6239.C24F3.2.1"/>
<evidence type="ECO:0000313" key="10">
    <source>
        <dbReference type="WormBase" id="C24F3.2"/>
    </source>
</evidence>
<dbReference type="HOGENOM" id="CLU_023312_3_0_1"/>
<dbReference type="WormBase" id="C24F3.2">
    <property type="protein sequence ID" value="CE18519"/>
    <property type="gene ID" value="WBGene00007697"/>
</dbReference>
<evidence type="ECO:0000256" key="4">
    <source>
        <dbReference type="ARBA" id="ARBA00022912"/>
    </source>
</evidence>
<evidence type="ECO:0000256" key="5">
    <source>
        <dbReference type="PIRSR" id="PIRSR000941-50"/>
    </source>
</evidence>
<dbReference type="Pfam" id="PF00782">
    <property type="entry name" value="DSPc"/>
    <property type="match status" value="1"/>
</dbReference>
<feature type="domain" description="Tyrosine-protein phosphatase" evidence="6">
    <location>
        <begin position="1"/>
        <end position="148"/>
    </location>
</feature>
<dbReference type="PaxDb" id="6239-C24F3.2"/>
<dbReference type="FunFam" id="3.90.190.10:FF:000278">
    <property type="entry name" value="Protein CBG26392"/>
    <property type="match status" value="1"/>
</dbReference>
<evidence type="ECO:0000256" key="3">
    <source>
        <dbReference type="ARBA" id="ARBA00022801"/>
    </source>
</evidence>
<dbReference type="InParanoid" id="Q9XXK8"/>
<dbReference type="Gene3D" id="3.90.190.10">
    <property type="entry name" value="Protein tyrosine phosphatase superfamily"/>
    <property type="match status" value="1"/>
</dbReference>
<dbReference type="PANTHER" id="PTHR45848">
    <property type="entry name" value="DUAL SPECIFICITY PROTEIN PHOSPHATASE 12 FAMILY MEMBER"/>
    <property type="match status" value="1"/>
</dbReference>
<dbReference type="SMART" id="SM00195">
    <property type="entry name" value="DSPc"/>
    <property type="match status" value="1"/>
</dbReference>
<dbReference type="UCSC" id="C24F3.2">
    <property type="organism name" value="c. elegans"/>
</dbReference>
<proteinExistence type="inferred from homology"/>
<dbReference type="GO" id="GO:0008138">
    <property type="term" value="F:protein tyrosine/serine/threonine phosphatase activity"/>
    <property type="evidence" value="ECO:0000318"/>
    <property type="project" value="GO_Central"/>
</dbReference>
<dbReference type="InterPro" id="IPR000387">
    <property type="entry name" value="Tyr_Pase_dom"/>
</dbReference>
<dbReference type="FunCoup" id="Q9XXK8">
    <property type="interactions" value="2768"/>
</dbReference>
<dbReference type="SUPFAM" id="SSF52799">
    <property type="entry name" value="(Phosphotyrosine protein) phosphatases II"/>
    <property type="match status" value="1"/>
</dbReference>
<dbReference type="EC" id="3.1.3.48" evidence="2"/>
<evidence type="ECO:0000313" key="9">
    <source>
        <dbReference type="Proteomes" id="UP000001940"/>
    </source>
</evidence>
<dbReference type="PIRSF" id="PIRSF000941">
    <property type="entry name" value="DUSP12"/>
    <property type="match status" value="1"/>
</dbReference>
<dbReference type="AlphaFoldDB" id="Q9XXK8"/>
<dbReference type="EMBL" id="BX284604">
    <property type="protein sequence ID" value="CAA18771.1"/>
    <property type="molecule type" value="Genomic_DNA"/>
</dbReference>
<dbReference type="SMR" id="Q9XXK8"/>
<comment type="similarity">
    <text evidence="1">Belongs to the protein-tyrosine phosphatase family. Non-receptor class dual specificity subfamily.</text>
</comment>
<keyword evidence="4" id="KW-0904">Protein phosphatase</keyword>
<dbReference type="OrthoDB" id="2017893at2759"/>
<dbReference type="Bgee" id="WBGene00007697">
    <property type="expression patterns" value="Expressed in germ line (C elegans) and 4 other cell types or tissues"/>
</dbReference>
<evidence type="ECO:0000259" key="7">
    <source>
        <dbReference type="PROSITE" id="PS50056"/>
    </source>
</evidence>
<organism evidence="8 9">
    <name type="scientific">Caenorhabditis elegans</name>
    <dbReference type="NCBI Taxonomy" id="6239"/>
    <lineage>
        <taxon>Eukaryota</taxon>
        <taxon>Metazoa</taxon>
        <taxon>Ecdysozoa</taxon>
        <taxon>Nematoda</taxon>
        <taxon>Chromadorea</taxon>
        <taxon>Rhabditida</taxon>
        <taxon>Rhabditina</taxon>
        <taxon>Rhabditomorpha</taxon>
        <taxon>Rhabditoidea</taxon>
        <taxon>Rhabditidae</taxon>
        <taxon>Peloderinae</taxon>
        <taxon>Caenorhabditis</taxon>
    </lineage>
</organism>
<gene>
    <name evidence="8 10" type="ORF">C24F3.2</name>
    <name evidence="8" type="ORF">CELE_C24F3.2</name>
</gene>
<dbReference type="PANTHER" id="PTHR45848:SF4">
    <property type="entry name" value="DUAL SPECIFICITY PROTEIN PHOSPHATASE 12"/>
    <property type="match status" value="1"/>
</dbReference>
<dbReference type="AGR" id="WB:WBGene00007697"/>
<dbReference type="InterPro" id="IPR016278">
    <property type="entry name" value="DUSP12"/>
</dbReference>
<dbReference type="KEGG" id="cel:CELE_C24F3.2"/>
<dbReference type="InterPro" id="IPR029021">
    <property type="entry name" value="Prot-tyrosine_phosphatase-like"/>
</dbReference>
<dbReference type="GO" id="GO:0004725">
    <property type="term" value="F:protein tyrosine phosphatase activity"/>
    <property type="evidence" value="ECO:0007669"/>
    <property type="project" value="UniProtKB-EC"/>
</dbReference>
<dbReference type="CTD" id="177903"/>
<feature type="domain" description="Tyrosine specific protein phosphatases" evidence="7">
    <location>
        <begin position="52"/>
        <end position="126"/>
    </location>
</feature>
<reference evidence="8 9" key="1">
    <citation type="journal article" date="1998" name="Science">
        <title>Genome sequence of the nematode C. elegans: a platform for investigating biology.</title>
        <authorList>
            <consortium name="The C. elegans sequencing consortium"/>
            <person name="Sulson J.E."/>
            <person name="Waterston R."/>
        </authorList>
    </citation>
    <scope>NUCLEOTIDE SEQUENCE [LARGE SCALE GENOMIC DNA]</scope>
    <source>
        <strain evidence="8 9">Bristol N2</strain>
    </source>
</reference>